<dbReference type="SMART" id="SM00347">
    <property type="entry name" value="HTH_MARR"/>
    <property type="match status" value="1"/>
</dbReference>
<dbReference type="RefSeq" id="WP_197746414.1">
    <property type="nucleotide sequence ID" value="NZ_AP022600.1"/>
</dbReference>
<dbReference type="PROSITE" id="PS50995">
    <property type="entry name" value="HTH_MARR_2"/>
    <property type="match status" value="1"/>
</dbReference>
<dbReference type="EMBL" id="UGQT01000001">
    <property type="protein sequence ID" value="STZ59277.1"/>
    <property type="molecule type" value="Genomic_DNA"/>
</dbReference>
<protein>
    <submittedName>
        <fullName evidence="5">MarR family transcriptional regulator</fullName>
    </submittedName>
</protein>
<dbReference type="Proteomes" id="UP000254978">
    <property type="component" value="Unassembled WGS sequence"/>
</dbReference>
<dbReference type="Pfam" id="PF12802">
    <property type="entry name" value="MarR_2"/>
    <property type="match status" value="1"/>
</dbReference>
<sequence length="147" mass="16264">MTDGHDLGTLAGQVMFAVQNEHFDRLHRAGYPNVGPRHGAVLAYLTPEGVRATELARKCGQLKQVVGHIVDDLERLGYVTRKPDPEDRRAKLVVPTAKGRRLLRASQAILADITHRHAALLGEAEYTKFLDNLQAVADHQLEITGEQ</sequence>
<evidence type="ECO:0000313" key="6">
    <source>
        <dbReference type="Proteomes" id="UP000254978"/>
    </source>
</evidence>
<evidence type="ECO:0000256" key="2">
    <source>
        <dbReference type="ARBA" id="ARBA00023125"/>
    </source>
</evidence>
<dbReference type="InterPro" id="IPR036390">
    <property type="entry name" value="WH_DNA-bd_sf"/>
</dbReference>
<evidence type="ECO:0000313" key="5">
    <source>
        <dbReference type="EMBL" id="STZ59277.1"/>
    </source>
</evidence>
<proteinExistence type="predicted"/>
<dbReference type="Gene3D" id="1.10.10.10">
    <property type="entry name" value="Winged helix-like DNA-binding domain superfamily/Winged helix DNA-binding domain"/>
    <property type="match status" value="1"/>
</dbReference>
<dbReference type="PANTHER" id="PTHR33164:SF99">
    <property type="entry name" value="MARR FAMILY REGULATORY PROTEIN"/>
    <property type="match status" value="1"/>
</dbReference>
<keyword evidence="2" id="KW-0238">DNA-binding</keyword>
<keyword evidence="3" id="KW-0804">Transcription</keyword>
<dbReference type="InterPro" id="IPR039422">
    <property type="entry name" value="MarR/SlyA-like"/>
</dbReference>
<reference evidence="5 6" key="1">
    <citation type="submission" date="2018-06" db="EMBL/GenBank/DDBJ databases">
        <authorList>
            <consortium name="Pathogen Informatics"/>
            <person name="Doyle S."/>
        </authorList>
    </citation>
    <scope>NUCLEOTIDE SEQUENCE [LARGE SCALE GENOMIC DNA]</scope>
    <source>
        <strain evidence="5 6">NCTC10821</strain>
    </source>
</reference>
<evidence type="ECO:0000259" key="4">
    <source>
        <dbReference type="PROSITE" id="PS50995"/>
    </source>
</evidence>
<dbReference type="GO" id="GO:0003677">
    <property type="term" value="F:DNA binding"/>
    <property type="evidence" value="ECO:0007669"/>
    <property type="project" value="UniProtKB-KW"/>
</dbReference>
<dbReference type="InterPro" id="IPR023187">
    <property type="entry name" value="Tscrpt_reg_MarR-type_CS"/>
</dbReference>
<dbReference type="GO" id="GO:0006950">
    <property type="term" value="P:response to stress"/>
    <property type="evidence" value="ECO:0007669"/>
    <property type="project" value="TreeGrafter"/>
</dbReference>
<evidence type="ECO:0000256" key="3">
    <source>
        <dbReference type="ARBA" id="ARBA00023163"/>
    </source>
</evidence>
<evidence type="ECO:0000256" key="1">
    <source>
        <dbReference type="ARBA" id="ARBA00023015"/>
    </source>
</evidence>
<gene>
    <name evidence="5" type="ORF">NCTC10821_02803</name>
</gene>
<dbReference type="GO" id="GO:0003700">
    <property type="term" value="F:DNA-binding transcription factor activity"/>
    <property type="evidence" value="ECO:0007669"/>
    <property type="project" value="InterPro"/>
</dbReference>
<dbReference type="AlphaFoldDB" id="A0A378TGI7"/>
<name>A0A378TGI7_9MYCO</name>
<dbReference type="InterPro" id="IPR036388">
    <property type="entry name" value="WH-like_DNA-bd_sf"/>
</dbReference>
<dbReference type="PANTHER" id="PTHR33164">
    <property type="entry name" value="TRANSCRIPTIONAL REGULATOR, MARR FAMILY"/>
    <property type="match status" value="1"/>
</dbReference>
<keyword evidence="1" id="KW-0805">Transcription regulation</keyword>
<dbReference type="InterPro" id="IPR000835">
    <property type="entry name" value="HTH_MarR-typ"/>
</dbReference>
<dbReference type="SUPFAM" id="SSF46785">
    <property type="entry name" value="Winged helix' DNA-binding domain"/>
    <property type="match status" value="1"/>
</dbReference>
<dbReference type="PROSITE" id="PS01117">
    <property type="entry name" value="HTH_MARR_1"/>
    <property type="match status" value="1"/>
</dbReference>
<organism evidence="5 6">
    <name type="scientific">Mycolicibacterium tokaiense</name>
    <dbReference type="NCBI Taxonomy" id="39695"/>
    <lineage>
        <taxon>Bacteria</taxon>
        <taxon>Bacillati</taxon>
        <taxon>Actinomycetota</taxon>
        <taxon>Actinomycetes</taxon>
        <taxon>Mycobacteriales</taxon>
        <taxon>Mycobacteriaceae</taxon>
        <taxon>Mycolicibacterium</taxon>
    </lineage>
</organism>
<feature type="domain" description="HTH marR-type" evidence="4">
    <location>
        <begin position="4"/>
        <end position="138"/>
    </location>
</feature>
<keyword evidence="6" id="KW-1185">Reference proteome</keyword>
<accession>A0A378TGI7</accession>